<dbReference type="SUPFAM" id="SSF54292">
    <property type="entry name" value="2Fe-2S ferredoxin-like"/>
    <property type="match status" value="1"/>
</dbReference>
<feature type="domain" description="RACo C-terminal" evidence="1">
    <location>
        <begin position="341"/>
        <end position="595"/>
    </location>
</feature>
<comment type="caution">
    <text evidence="3">The sequence shown here is derived from an EMBL/GenBank/DDBJ whole genome shotgun (WGS) entry which is preliminary data.</text>
</comment>
<dbReference type="InterPro" id="IPR012675">
    <property type="entry name" value="Beta-grasp_dom_sf"/>
</dbReference>
<dbReference type="PANTHER" id="PTHR42895:SF2">
    <property type="entry name" value="IRON-SULFUR CLUSTER PROTEIN"/>
    <property type="match status" value="1"/>
</dbReference>
<dbReference type="Gene3D" id="3.10.20.30">
    <property type="match status" value="1"/>
</dbReference>
<dbReference type="AlphaFoldDB" id="A0A923HWM6"/>
<name>A0A923HWM6_9FIRM</name>
<protein>
    <submittedName>
        <fullName evidence="3">DUF4445 domain-containing protein</fullName>
    </submittedName>
</protein>
<proteinExistence type="predicted"/>
<dbReference type="Pfam" id="PF14574">
    <property type="entry name" value="RACo_C_ter"/>
    <property type="match status" value="1"/>
</dbReference>
<dbReference type="PANTHER" id="PTHR42895">
    <property type="entry name" value="IRON-SULFUR CLUSTER-BINDING PROTEIN-RELATED"/>
    <property type="match status" value="1"/>
</dbReference>
<dbReference type="InterPro" id="IPR036010">
    <property type="entry name" value="2Fe-2S_ferredoxin-like_sf"/>
</dbReference>
<dbReference type="RefSeq" id="WP_148568531.1">
    <property type="nucleotide sequence ID" value="NZ_RXYA01000019.1"/>
</dbReference>
<dbReference type="GO" id="GO:0051536">
    <property type="term" value="F:iron-sulfur cluster binding"/>
    <property type="evidence" value="ECO:0007669"/>
    <property type="project" value="InterPro"/>
</dbReference>
<keyword evidence="4" id="KW-1185">Reference proteome</keyword>
<accession>A0A923HWM6</accession>
<evidence type="ECO:0000313" key="4">
    <source>
        <dbReference type="Proteomes" id="UP000616595"/>
    </source>
</evidence>
<evidence type="ECO:0000313" key="3">
    <source>
        <dbReference type="EMBL" id="MBC3889874.1"/>
    </source>
</evidence>
<dbReference type="InterPro" id="IPR041414">
    <property type="entry name" value="Raco-like_middle"/>
</dbReference>
<reference evidence="3" key="1">
    <citation type="submission" date="2019-10" db="EMBL/GenBank/DDBJ databases">
        <authorList>
            <person name="Ross D.E."/>
            <person name="Gulliver D."/>
        </authorList>
    </citation>
    <scope>NUCLEOTIDE SEQUENCE</scope>
    <source>
        <strain evidence="3">DER-2019</strain>
    </source>
</reference>
<dbReference type="InterPro" id="IPR027980">
    <property type="entry name" value="RACo_C"/>
</dbReference>
<evidence type="ECO:0000259" key="2">
    <source>
        <dbReference type="Pfam" id="PF17651"/>
    </source>
</evidence>
<dbReference type="Gene3D" id="3.30.420.480">
    <property type="entry name" value="Domain of unknown function (DUF4445)"/>
    <property type="match status" value="1"/>
</dbReference>
<organism evidence="3 4">
    <name type="scientific">Acetobacterium paludosum</name>
    <dbReference type="NCBI Taxonomy" id="52693"/>
    <lineage>
        <taxon>Bacteria</taxon>
        <taxon>Bacillati</taxon>
        <taxon>Bacillota</taxon>
        <taxon>Clostridia</taxon>
        <taxon>Eubacteriales</taxon>
        <taxon>Eubacteriaceae</taxon>
        <taxon>Acetobacterium</taxon>
    </lineage>
</organism>
<feature type="domain" description="RACo-like middle region" evidence="2">
    <location>
        <begin position="177"/>
        <end position="332"/>
    </location>
</feature>
<dbReference type="Pfam" id="PF17651">
    <property type="entry name" value="Raco_middle"/>
    <property type="match status" value="1"/>
</dbReference>
<dbReference type="EMBL" id="WJBD01000028">
    <property type="protein sequence ID" value="MBC3889874.1"/>
    <property type="molecule type" value="Genomic_DNA"/>
</dbReference>
<reference evidence="3" key="2">
    <citation type="submission" date="2020-10" db="EMBL/GenBank/DDBJ databases">
        <title>Comparative genomics of the Acetobacterium genus.</title>
        <authorList>
            <person name="Marshall C."/>
            <person name="May H."/>
            <person name="Norman S."/>
        </authorList>
    </citation>
    <scope>NUCLEOTIDE SEQUENCE</scope>
    <source>
        <strain evidence="3">DER-2019</strain>
    </source>
</reference>
<gene>
    <name evidence="3" type="ORF">GH810_16335</name>
</gene>
<dbReference type="InterPro" id="IPR042259">
    <property type="entry name" value="Raco-like_middle_sf"/>
</dbReference>
<sequence length="601" mass="65352">MSSLKNIQVSFPLLDKNITVEAGITVAEACSLVGFPQNLVCGGKGTCKKCLVTVRENGLVSEVLSCQHNVSNNIEILISKEAALSQILETSDNDELCFNPKIKVITIPFSELKTEMCSYDLETIRRVLDLPVTISALKVLQKCPSVFHSKENTLMNFVLFNNEIIDMIPTDSEFKAYGVAFDIGTTSVVGYLYNLTTGVLVNQYSSLNKQISFGGDVISRIDYASQSLSNLKELQNSILETVNNILSNLLYESKISLESVYDCVFCGNSTMSHLFLGINPINLGLSPFTGISKDAVILTASDLNINMNPLGRITFLPLLGGFVGADTTAVLLGLPKDDSYRLMIDLGTNGEIAVGNHHKYFVASTACGPALEGAGIHMGMRGTTGAIEKVAMVNNEIHCQVIGNAPPLGFCGSGIIDAIALLFREGLIYDRGNFIKDQALDAHPLKNRFKIDENGQRYFVIMFQEDNPNGKEMVITQKDIRQVQLAKAAIYTGCCLLIQNFGIQSHDLAEIVIAGAFGNYIDVENAQFIGLLPKFEGVPIRSIGNGAGTGAQLFLLSQDEAKRCEQIPKVTTHIELATDPNFSRTYMGNTTLGHNVIDIES</sequence>
<evidence type="ECO:0000259" key="1">
    <source>
        <dbReference type="Pfam" id="PF14574"/>
    </source>
</evidence>
<dbReference type="InterPro" id="IPR052911">
    <property type="entry name" value="Corrinoid_activation_enz"/>
</dbReference>
<dbReference type="OrthoDB" id="9810588at2"/>
<dbReference type="Proteomes" id="UP000616595">
    <property type="component" value="Unassembled WGS sequence"/>
</dbReference>